<proteinExistence type="predicted"/>
<keyword evidence="2" id="KW-1185">Reference proteome</keyword>
<organism evidence="1 2">
    <name type="scientific">Larinioides sclopetarius</name>
    <dbReference type="NCBI Taxonomy" id="280406"/>
    <lineage>
        <taxon>Eukaryota</taxon>
        <taxon>Metazoa</taxon>
        <taxon>Ecdysozoa</taxon>
        <taxon>Arthropoda</taxon>
        <taxon>Chelicerata</taxon>
        <taxon>Arachnida</taxon>
        <taxon>Araneae</taxon>
        <taxon>Araneomorphae</taxon>
        <taxon>Entelegynae</taxon>
        <taxon>Araneoidea</taxon>
        <taxon>Araneidae</taxon>
        <taxon>Larinioides</taxon>
    </lineage>
</organism>
<gene>
    <name evidence="1" type="ORF">LARSCL_LOCUS21121</name>
</gene>
<name>A0AAV2BTU1_9ARAC</name>
<evidence type="ECO:0000313" key="2">
    <source>
        <dbReference type="Proteomes" id="UP001497382"/>
    </source>
</evidence>
<reference evidence="1 2" key="1">
    <citation type="submission" date="2024-04" db="EMBL/GenBank/DDBJ databases">
        <authorList>
            <person name="Rising A."/>
            <person name="Reimegard J."/>
            <person name="Sonavane S."/>
            <person name="Akerstrom W."/>
            <person name="Nylinder S."/>
            <person name="Hedman E."/>
            <person name="Kallberg Y."/>
        </authorList>
    </citation>
    <scope>NUCLEOTIDE SEQUENCE [LARGE SCALE GENOMIC DNA]</scope>
</reference>
<dbReference type="EMBL" id="CAXIEN010000483">
    <property type="protein sequence ID" value="CAL1299054.1"/>
    <property type="molecule type" value="Genomic_DNA"/>
</dbReference>
<dbReference type="Proteomes" id="UP001497382">
    <property type="component" value="Unassembled WGS sequence"/>
</dbReference>
<sequence length="224" mass="25867">MGRTQEKYGDFLIPLVESCLPENVLIEWERSRNQELPDTKNPRSLEHLMTFLRKEVQGEEMVLLARSGFTPKEPHYNLKRDTPFVNKVNRDLATASALVSLDSGIIWDLDNDTLGCCIDLEPLTCESKITKRVILSIVQQIFDPIGLLVPSTLLPKLLLQNLWKMKMSWDSELPPNIVISEDFEDDLQVNDEQFLKKSDQHFFLKSLCLQKRNQLGKQRLEASR</sequence>
<evidence type="ECO:0000313" key="1">
    <source>
        <dbReference type="EMBL" id="CAL1299054.1"/>
    </source>
</evidence>
<dbReference type="InterPro" id="IPR008042">
    <property type="entry name" value="Retrotrans_Pao"/>
</dbReference>
<protein>
    <submittedName>
        <fullName evidence="1">Uncharacterized protein</fullName>
    </submittedName>
</protein>
<dbReference type="AlphaFoldDB" id="A0AAV2BTU1"/>
<accession>A0AAV2BTU1</accession>
<dbReference type="PANTHER" id="PTHR47331">
    <property type="entry name" value="PHD-TYPE DOMAIN-CONTAINING PROTEIN"/>
    <property type="match status" value="1"/>
</dbReference>
<dbReference type="Pfam" id="PF05380">
    <property type="entry name" value="Peptidase_A17"/>
    <property type="match status" value="1"/>
</dbReference>
<comment type="caution">
    <text evidence="1">The sequence shown here is derived from an EMBL/GenBank/DDBJ whole genome shotgun (WGS) entry which is preliminary data.</text>
</comment>